<evidence type="ECO:0000313" key="1">
    <source>
        <dbReference type="EMBL" id="RUS95673.1"/>
    </source>
</evidence>
<protein>
    <recommendedName>
        <fullName evidence="3">DUF5615 domain-containing protein</fullName>
    </recommendedName>
</protein>
<accession>A0A3S1C5G6</accession>
<keyword evidence="2" id="KW-1185">Reference proteome</keyword>
<dbReference type="AlphaFoldDB" id="A0A3S1C5G6"/>
<reference evidence="1 2" key="1">
    <citation type="journal article" date="2019" name="Genome Biol. Evol.">
        <title>Day and night: Metabolic profiles and evolutionary relationships of six axenic non-marine cyanobacteria.</title>
        <authorList>
            <person name="Will S.E."/>
            <person name="Henke P."/>
            <person name="Boedeker C."/>
            <person name="Huang S."/>
            <person name="Brinkmann H."/>
            <person name="Rohde M."/>
            <person name="Jarek M."/>
            <person name="Friedl T."/>
            <person name="Seufert S."/>
            <person name="Schumacher M."/>
            <person name="Overmann J."/>
            <person name="Neumann-Schaal M."/>
            <person name="Petersen J."/>
        </authorList>
    </citation>
    <scope>NUCLEOTIDE SEQUENCE [LARGE SCALE GENOMIC DNA]</scope>
    <source>
        <strain evidence="1 2">SAG 1403-4b</strain>
    </source>
</reference>
<organism evidence="1 2">
    <name type="scientific">Trichormus variabilis SAG 1403-4b</name>
    <dbReference type="NCBI Taxonomy" id="447716"/>
    <lineage>
        <taxon>Bacteria</taxon>
        <taxon>Bacillati</taxon>
        <taxon>Cyanobacteriota</taxon>
        <taxon>Cyanophyceae</taxon>
        <taxon>Nostocales</taxon>
        <taxon>Nostocaceae</taxon>
        <taxon>Trichormus</taxon>
    </lineage>
</organism>
<dbReference type="Proteomes" id="UP000276103">
    <property type="component" value="Unassembled WGS sequence"/>
</dbReference>
<evidence type="ECO:0000313" key="2">
    <source>
        <dbReference type="Proteomes" id="UP000276103"/>
    </source>
</evidence>
<dbReference type="EMBL" id="RSCM01000009">
    <property type="protein sequence ID" value="RUS95673.1"/>
    <property type="molecule type" value="Genomic_DNA"/>
</dbReference>
<dbReference type="RefSeq" id="WP_241993520.1">
    <property type="nucleotide sequence ID" value="NZ_RSCM01000009.1"/>
</dbReference>
<sequence>MIFTFDDDFLSLASTGIEHCGVIYARQKRQSIGKIISDLVLVWECLEPEYMYNNIEFL</sequence>
<evidence type="ECO:0008006" key="3">
    <source>
        <dbReference type="Google" id="ProtNLM"/>
    </source>
</evidence>
<proteinExistence type="predicted"/>
<comment type="caution">
    <text evidence="1">The sequence shown here is derived from an EMBL/GenBank/DDBJ whole genome shotgun (WGS) entry which is preliminary data.</text>
</comment>
<gene>
    <name evidence="1" type="ORF">DSM107003_28490</name>
</gene>
<name>A0A3S1C5G6_ANAVA</name>